<organism evidence="1 2">
    <name type="scientific">Rhizobium phaseoli</name>
    <dbReference type="NCBI Taxonomy" id="396"/>
    <lineage>
        <taxon>Bacteria</taxon>
        <taxon>Pseudomonadati</taxon>
        <taxon>Pseudomonadota</taxon>
        <taxon>Alphaproteobacteria</taxon>
        <taxon>Hyphomicrobiales</taxon>
        <taxon>Rhizobiaceae</taxon>
        <taxon>Rhizobium/Agrobacterium group</taxon>
        <taxon>Rhizobium</taxon>
    </lineage>
</organism>
<name>A0ABM6CFQ8_9HYPH</name>
<proteinExistence type="predicted"/>
<protein>
    <submittedName>
        <fullName evidence="1">Uncharacterized protein</fullName>
    </submittedName>
</protein>
<accession>A0ABM6CFQ8</accession>
<evidence type="ECO:0000313" key="1">
    <source>
        <dbReference type="EMBL" id="ANL87115.1"/>
    </source>
</evidence>
<dbReference type="InterPro" id="IPR010813">
    <property type="entry name" value="DUF1413"/>
</dbReference>
<geneLocation type="plasmid" evidence="1 2">
    <name>pRphaN771a</name>
</geneLocation>
<reference evidence="1 2" key="1">
    <citation type="submission" date="2015-11" db="EMBL/GenBank/DDBJ databases">
        <title>The limits of bacterial species coexistence and the symbiotic plasmid transference in sympatric Rhizobium populations.</title>
        <authorList>
            <person name="Perez-Carrascal O.M."/>
            <person name="VanInsberghe D."/>
            <person name="Juarez S."/>
            <person name="Polz M.F."/>
            <person name="Vinuesa P."/>
            <person name="Gonzalez V."/>
        </authorList>
    </citation>
    <scope>NUCLEOTIDE SEQUENCE [LARGE SCALE GENOMIC DNA]</scope>
    <source>
        <strain evidence="1 2">N771</strain>
        <plasmid evidence="1 2">pRphaN771a</plasmid>
    </source>
</reference>
<dbReference type="RefSeq" id="WP_064832728.1">
    <property type="nucleotide sequence ID" value="NZ_CP013569.1"/>
</dbReference>
<keyword evidence="2" id="KW-1185">Reference proteome</keyword>
<sequence>MKTIKTVVDDETYARLVKERKKAGVPSVSAYFLLKADVLTDQEEAGEIVRKALSAVKKKDVGFEFRLRDLFPSSSWDGFSKGARVRAGKMFHEKVAAATLGLRASRKSSSNHQFYKVASLQGSDKVSA</sequence>
<dbReference type="Proteomes" id="UP000078551">
    <property type="component" value="Plasmid pRphaN771a"/>
</dbReference>
<gene>
    <name evidence="1" type="ORF">AMC81_PA00094</name>
</gene>
<keyword evidence="1" id="KW-0614">Plasmid</keyword>
<dbReference type="Pfam" id="PF07205">
    <property type="entry name" value="DUF1413"/>
    <property type="match status" value="1"/>
</dbReference>
<evidence type="ECO:0000313" key="2">
    <source>
        <dbReference type="Proteomes" id="UP000078551"/>
    </source>
</evidence>
<dbReference type="EMBL" id="CP013569">
    <property type="protein sequence ID" value="ANL87115.1"/>
    <property type="molecule type" value="Genomic_DNA"/>
</dbReference>